<keyword evidence="2" id="KW-0175">Coiled coil</keyword>
<organism evidence="5">
    <name type="scientific">Sesamum angustifolium</name>
    <dbReference type="NCBI Taxonomy" id="2727405"/>
    <lineage>
        <taxon>Eukaryota</taxon>
        <taxon>Viridiplantae</taxon>
        <taxon>Streptophyta</taxon>
        <taxon>Embryophyta</taxon>
        <taxon>Tracheophyta</taxon>
        <taxon>Spermatophyta</taxon>
        <taxon>Magnoliopsida</taxon>
        <taxon>eudicotyledons</taxon>
        <taxon>Gunneridae</taxon>
        <taxon>Pentapetalae</taxon>
        <taxon>asterids</taxon>
        <taxon>lamiids</taxon>
        <taxon>Lamiales</taxon>
        <taxon>Pedaliaceae</taxon>
        <taxon>Sesamum</taxon>
    </lineage>
</organism>
<feature type="compositionally biased region" description="Polar residues" evidence="3">
    <location>
        <begin position="239"/>
        <end position="248"/>
    </location>
</feature>
<dbReference type="Pfam" id="PF03763">
    <property type="entry name" value="Remorin_C"/>
    <property type="match status" value="1"/>
</dbReference>
<feature type="compositionally biased region" description="Polar residues" evidence="3">
    <location>
        <begin position="322"/>
        <end position="336"/>
    </location>
</feature>
<feature type="compositionally biased region" description="Basic and acidic residues" evidence="3">
    <location>
        <begin position="117"/>
        <end position="132"/>
    </location>
</feature>
<feature type="compositionally biased region" description="Basic and acidic residues" evidence="3">
    <location>
        <begin position="339"/>
        <end position="352"/>
    </location>
</feature>
<dbReference type="EMBL" id="JACGWK010000003">
    <property type="protein sequence ID" value="KAL0363876.1"/>
    <property type="molecule type" value="Genomic_DNA"/>
</dbReference>
<proteinExistence type="inferred from homology"/>
<feature type="region of interest" description="Disordered" evidence="3">
    <location>
        <begin position="185"/>
        <end position="352"/>
    </location>
</feature>
<dbReference type="PANTHER" id="PTHR31471:SF51">
    <property type="entry name" value="REMORIN FAMILY PROTEIN"/>
    <property type="match status" value="1"/>
</dbReference>
<name>A0AAW2Q853_9LAMI</name>
<feature type="coiled-coil region" evidence="2">
    <location>
        <begin position="353"/>
        <end position="435"/>
    </location>
</feature>
<sequence>MERYEAFKGIKRSPESWTGFPCNITDQQVEEKYAFQSSFKYTKPGLACKAYPKFLFTPNHEYRQVSHSYTASPSNKHQNHGNKQFFVALKKDLEQHRFANMESLIRQTRARFSGTRQDNKEADGSSARDRKIPPQKSQSFAEKRRSKSWIRRQWSRQMSWDYDFSGSDYPAAVAAAAFAIQSLEESKTRDQKGTTYGPDKSVNKTKSKVEDTGVPPEPLKSALKSSDGTKTSSEDPDNKLSTSTSSSKRPPEKAPSIKKRISFADTDETLGNKPEKPALEKAPEHAPSMKKPPTFADKQLNITEGKKTDTTVPKPDRPAPGLSTTQPVETRRQSATKPGHGDSKADDWEKEELESIRDRYQKLRATIENWETKKKKKAKRKLERIEAELDKRRAKVVQSYHSDMKRIEGIAGGAKAQAEKNRKNEELKVKEKANKIRLTGKLPATCLCF</sequence>
<gene>
    <name evidence="5" type="ORF">Sangu_0485200</name>
</gene>
<evidence type="ECO:0000256" key="1">
    <source>
        <dbReference type="ARBA" id="ARBA00005711"/>
    </source>
</evidence>
<feature type="domain" description="Remorin C-terminal" evidence="4">
    <location>
        <begin position="342"/>
        <end position="444"/>
    </location>
</feature>
<reference evidence="5" key="1">
    <citation type="submission" date="2020-06" db="EMBL/GenBank/DDBJ databases">
        <authorList>
            <person name="Li T."/>
            <person name="Hu X."/>
            <person name="Zhang T."/>
            <person name="Song X."/>
            <person name="Zhang H."/>
            <person name="Dai N."/>
            <person name="Sheng W."/>
            <person name="Hou X."/>
            <person name="Wei L."/>
        </authorList>
    </citation>
    <scope>NUCLEOTIDE SEQUENCE</scope>
    <source>
        <strain evidence="5">G01</strain>
        <tissue evidence="5">Leaf</tissue>
    </source>
</reference>
<feature type="compositionally biased region" description="Basic and acidic residues" evidence="3">
    <location>
        <begin position="273"/>
        <end position="284"/>
    </location>
</feature>
<accession>A0AAW2Q853</accession>
<evidence type="ECO:0000256" key="3">
    <source>
        <dbReference type="SAM" id="MobiDB-lite"/>
    </source>
</evidence>
<dbReference type="AlphaFoldDB" id="A0AAW2Q853"/>
<reference evidence="5" key="2">
    <citation type="journal article" date="2024" name="Plant">
        <title>Genomic evolution and insights into agronomic trait innovations of Sesamum species.</title>
        <authorList>
            <person name="Miao H."/>
            <person name="Wang L."/>
            <person name="Qu L."/>
            <person name="Liu H."/>
            <person name="Sun Y."/>
            <person name="Le M."/>
            <person name="Wang Q."/>
            <person name="Wei S."/>
            <person name="Zheng Y."/>
            <person name="Lin W."/>
            <person name="Duan Y."/>
            <person name="Cao H."/>
            <person name="Xiong S."/>
            <person name="Wang X."/>
            <person name="Wei L."/>
            <person name="Li C."/>
            <person name="Ma Q."/>
            <person name="Ju M."/>
            <person name="Zhao R."/>
            <person name="Li G."/>
            <person name="Mu C."/>
            <person name="Tian Q."/>
            <person name="Mei H."/>
            <person name="Zhang T."/>
            <person name="Gao T."/>
            <person name="Zhang H."/>
        </authorList>
    </citation>
    <scope>NUCLEOTIDE SEQUENCE</scope>
    <source>
        <strain evidence="5">G01</strain>
    </source>
</reference>
<protein>
    <recommendedName>
        <fullName evidence="4">Remorin C-terminal domain-containing protein</fullName>
    </recommendedName>
</protein>
<feature type="compositionally biased region" description="Basic and acidic residues" evidence="3">
    <location>
        <begin position="304"/>
        <end position="317"/>
    </location>
</feature>
<dbReference type="PANTHER" id="PTHR31471">
    <property type="entry name" value="OS02G0116800 PROTEIN"/>
    <property type="match status" value="1"/>
</dbReference>
<evidence type="ECO:0000313" key="5">
    <source>
        <dbReference type="EMBL" id="KAL0363876.1"/>
    </source>
</evidence>
<comment type="caution">
    <text evidence="5">The sequence shown here is derived from an EMBL/GenBank/DDBJ whole genome shotgun (WGS) entry which is preliminary data.</text>
</comment>
<dbReference type="InterPro" id="IPR005516">
    <property type="entry name" value="Remorin_C"/>
</dbReference>
<evidence type="ECO:0000259" key="4">
    <source>
        <dbReference type="Pfam" id="PF03763"/>
    </source>
</evidence>
<comment type="similarity">
    <text evidence="1">Belongs to the remorin family.</text>
</comment>
<evidence type="ECO:0000256" key="2">
    <source>
        <dbReference type="SAM" id="Coils"/>
    </source>
</evidence>
<feature type="region of interest" description="Disordered" evidence="3">
    <location>
        <begin position="109"/>
        <end position="148"/>
    </location>
</feature>